<gene>
    <name evidence="2" type="ORF">PYCCODRAFT_730518</name>
</gene>
<accession>A0A1Y2IFT7</accession>
<protein>
    <recommendedName>
        <fullName evidence="4">Nucleotide exchange factors-like protein</fullName>
    </recommendedName>
</protein>
<evidence type="ECO:0000313" key="2">
    <source>
        <dbReference type="EMBL" id="OSD00060.1"/>
    </source>
</evidence>
<dbReference type="GO" id="GO:0000774">
    <property type="term" value="F:adenyl-nucleotide exchange factor activity"/>
    <property type="evidence" value="ECO:0007669"/>
    <property type="project" value="TreeGrafter"/>
</dbReference>
<evidence type="ECO:0000313" key="3">
    <source>
        <dbReference type="Proteomes" id="UP000193067"/>
    </source>
</evidence>
<dbReference type="EMBL" id="KZ084122">
    <property type="protein sequence ID" value="OSD00060.1"/>
    <property type="molecule type" value="Genomic_DNA"/>
</dbReference>
<feature type="compositionally biased region" description="Polar residues" evidence="1">
    <location>
        <begin position="223"/>
        <end position="237"/>
    </location>
</feature>
<evidence type="ECO:0008006" key="4">
    <source>
        <dbReference type="Google" id="ProtNLM"/>
    </source>
</evidence>
<dbReference type="InterPro" id="IPR011989">
    <property type="entry name" value="ARM-like"/>
</dbReference>
<dbReference type="GO" id="GO:0005783">
    <property type="term" value="C:endoplasmic reticulum"/>
    <property type="evidence" value="ECO:0007669"/>
    <property type="project" value="TreeGrafter"/>
</dbReference>
<dbReference type="InterPro" id="IPR016024">
    <property type="entry name" value="ARM-type_fold"/>
</dbReference>
<feature type="compositionally biased region" description="Polar residues" evidence="1">
    <location>
        <begin position="128"/>
        <end position="151"/>
    </location>
</feature>
<organism evidence="2 3">
    <name type="scientific">Trametes coccinea (strain BRFM310)</name>
    <name type="common">Pycnoporus coccineus</name>
    <dbReference type="NCBI Taxonomy" id="1353009"/>
    <lineage>
        <taxon>Eukaryota</taxon>
        <taxon>Fungi</taxon>
        <taxon>Dikarya</taxon>
        <taxon>Basidiomycota</taxon>
        <taxon>Agaricomycotina</taxon>
        <taxon>Agaricomycetes</taxon>
        <taxon>Polyporales</taxon>
        <taxon>Polyporaceae</taxon>
        <taxon>Trametes</taxon>
    </lineage>
</organism>
<name>A0A1Y2IFT7_TRAC3</name>
<dbReference type="Gene3D" id="1.25.10.10">
    <property type="entry name" value="Leucine-rich Repeat Variant"/>
    <property type="match status" value="1"/>
</dbReference>
<dbReference type="STRING" id="1353009.A0A1Y2IFT7"/>
<keyword evidence="3" id="KW-1185">Reference proteome</keyword>
<feature type="compositionally biased region" description="Low complexity" evidence="1">
    <location>
        <begin position="154"/>
        <end position="222"/>
    </location>
</feature>
<dbReference type="Proteomes" id="UP000193067">
    <property type="component" value="Unassembled WGS sequence"/>
</dbReference>
<reference evidence="2 3" key="1">
    <citation type="journal article" date="2015" name="Biotechnol. Biofuels">
        <title>Enhanced degradation of softwood versus hardwood by the white-rot fungus Pycnoporus coccineus.</title>
        <authorList>
            <person name="Couturier M."/>
            <person name="Navarro D."/>
            <person name="Chevret D."/>
            <person name="Henrissat B."/>
            <person name="Piumi F."/>
            <person name="Ruiz-Duenas F.J."/>
            <person name="Martinez A.T."/>
            <person name="Grigoriev I.V."/>
            <person name="Riley R."/>
            <person name="Lipzen A."/>
            <person name="Berrin J.G."/>
            <person name="Master E.R."/>
            <person name="Rosso M.N."/>
        </authorList>
    </citation>
    <scope>NUCLEOTIDE SEQUENCE [LARGE SCALE GENOMIC DNA]</scope>
    <source>
        <strain evidence="2 3">BRFM310</strain>
    </source>
</reference>
<dbReference type="OrthoDB" id="10250458at2759"/>
<proteinExistence type="predicted"/>
<evidence type="ECO:0000256" key="1">
    <source>
        <dbReference type="SAM" id="MobiDB-lite"/>
    </source>
</evidence>
<feature type="region of interest" description="Disordered" evidence="1">
    <location>
        <begin position="128"/>
        <end position="237"/>
    </location>
</feature>
<dbReference type="InterPro" id="IPR050693">
    <property type="entry name" value="Hsp70_NEF-Inhibitors"/>
</dbReference>
<sequence length="351" mass="37012">MEKLKMWEPLHGLLTNPTSSEEIQRQVLWILGTAVQNNPAAQHSYLALSPLRTLLSFLSPTVRSGKTRSKAVYALSGLLKHNAAAVREMGDAGGWDVLRDALQDSDITVRRKVAFLLNTLLIPTGNEAQAQTTPAPANVQQPLRVPTSTQGAVLAASASAPAQQAQAQPQQSSLQAQPQSSAVTLHPSSPALAPAPAPASQSSSSDVAAPAGPSGGPALSPPQTVHPNSHASLLSDPASASTAGATLHALEQHGLLSSLVGALAAPVPHGPDGEREGDADFEEKVLRSLHTYSAAHGRALPEEEGRRLGEYLREQERREGGEEKLAEKWNFTRDEVRELKRAAEPALEPAA</sequence>
<dbReference type="PANTHER" id="PTHR19316">
    <property type="entry name" value="PROTEIN FOLDING REGULATOR"/>
    <property type="match status" value="1"/>
</dbReference>
<dbReference type="PANTHER" id="PTHR19316:SF18">
    <property type="entry name" value="HSP70-BINDING PROTEIN 1"/>
    <property type="match status" value="1"/>
</dbReference>
<dbReference type="AlphaFoldDB" id="A0A1Y2IFT7"/>
<dbReference type="SUPFAM" id="SSF48371">
    <property type="entry name" value="ARM repeat"/>
    <property type="match status" value="1"/>
</dbReference>